<organism evidence="10 11">
    <name type="scientific">Candidatus Entotheonella gemina</name>
    <dbReference type="NCBI Taxonomy" id="1429439"/>
    <lineage>
        <taxon>Bacteria</taxon>
        <taxon>Pseudomonadati</taxon>
        <taxon>Nitrospinota/Tectimicrobiota group</taxon>
        <taxon>Candidatus Tectimicrobiota</taxon>
        <taxon>Candidatus Entotheonellia</taxon>
        <taxon>Candidatus Entotheonellales</taxon>
        <taxon>Candidatus Entotheonellaceae</taxon>
        <taxon>Candidatus Entotheonella</taxon>
    </lineage>
</organism>
<dbReference type="EMBL" id="AZHX01000918">
    <property type="protein sequence ID" value="ETX05594.1"/>
    <property type="molecule type" value="Genomic_DNA"/>
</dbReference>
<proteinExistence type="inferred from homology"/>
<comment type="pathway">
    <text evidence="1">Amino-acid biosynthesis; L-asparagine biosynthesis; L-asparagine from L-aspartate (L-Gln route): step 1/1.</text>
</comment>
<dbReference type="SUPFAM" id="SSF52402">
    <property type="entry name" value="Adenine nucleotide alpha hydrolases-like"/>
    <property type="match status" value="1"/>
</dbReference>
<dbReference type="CDD" id="cd01991">
    <property type="entry name" value="Asn_synthase_B_C"/>
    <property type="match status" value="1"/>
</dbReference>
<comment type="caution">
    <text evidence="10">The sequence shown here is derived from an EMBL/GenBank/DDBJ whole genome shotgun (WGS) entry which is preliminary data.</text>
</comment>
<dbReference type="GO" id="GO:0004066">
    <property type="term" value="F:asparagine synthase (glutamine-hydrolyzing) activity"/>
    <property type="evidence" value="ECO:0007669"/>
    <property type="project" value="UniProtKB-EC"/>
</dbReference>
<feature type="domain" description="Glutamine amidotransferase type-2" evidence="9">
    <location>
        <begin position="2"/>
        <end position="212"/>
    </location>
</feature>
<sequence>MSGFGLIFHRHGAPVAPRVINRLLGALGHRGPDGCDVYHGLSMSMGHQHFRTTPEEIGERQPLTAPPNLYLVFDGRLDNRPALQCELGCDDARGRHLSDARLVLLAYQRWAEASFARLLGPFALTLYDAERRRVLCARDPLGGRTLFYHLTPTHLIVASEEQAILTHPAVTATLHTPRLATYFASQAPAPGTTFFEAIHELLPAHAMVIETETSRTWRYWDIDPSKTIRYRTDADYAEHFQTLLHASVACRLRARPAPAVMMSGGLDSTSIAALAAQQLRHTSPTTRLSTVSFVFDEFASCDERAYMEAMIHRYQLQAAQIPGDDAWPLNHIETWPLNPNSPENDVYRHLQTRLYQQASKTSHRVLLSGEGGDQLYLGAESWLTDLLAERQFARAWRDSLLHIRYQGLIRFARRTGLHRLIGAHWLRRLRPKTVLPWLTPEAKQALPEDDTWPPSSRMASRPKQYRSLLGLTDAHGVCVESHYASREGVDIRYPYRDRRLIEFMLAVPTHQLYDHGLYKPILRHAMDGLLPEPILNRVQPTLLYPLFVHSLTKTETKTVHQLLHHPDRIWPQYVRADWLHQADLDPQQPRTEAFILWLCVCLELWRLRFGTRFNL</sequence>
<dbReference type="PANTHER" id="PTHR43284">
    <property type="entry name" value="ASPARAGINE SYNTHETASE (GLUTAMINE-HYDROLYZING)"/>
    <property type="match status" value="1"/>
</dbReference>
<dbReference type="PIRSF" id="PIRSF001589">
    <property type="entry name" value="Asn_synthetase_glu-h"/>
    <property type="match status" value="1"/>
</dbReference>
<keyword evidence="5 8" id="KW-0067">ATP-binding</keyword>
<dbReference type="Pfam" id="PF00733">
    <property type="entry name" value="Asn_synthase"/>
    <property type="match status" value="1"/>
</dbReference>
<dbReference type="Pfam" id="PF13537">
    <property type="entry name" value="GATase_7"/>
    <property type="match status" value="1"/>
</dbReference>
<dbReference type="InterPro" id="IPR017932">
    <property type="entry name" value="GATase_2_dom"/>
</dbReference>
<feature type="binding site" evidence="8">
    <location>
        <position position="99"/>
    </location>
    <ligand>
        <name>L-glutamine</name>
        <dbReference type="ChEBI" id="CHEBI:58359"/>
    </ligand>
</feature>
<protein>
    <recommendedName>
        <fullName evidence="3">asparagine synthase (glutamine-hydrolyzing)</fullName>
        <ecNumber evidence="3">6.3.5.4</ecNumber>
    </recommendedName>
</protein>
<evidence type="ECO:0000256" key="3">
    <source>
        <dbReference type="ARBA" id="ARBA00012737"/>
    </source>
</evidence>
<dbReference type="CDD" id="cd00712">
    <property type="entry name" value="AsnB"/>
    <property type="match status" value="1"/>
</dbReference>
<evidence type="ECO:0000313" key="11">
    <source>
        <dbReference type="Proteomes" id="UP000019140"/>
    </source>
</evidence>
<dbReference type="PANTHER" id="PTHR43284:SF1">
    <property type="entry name" value="ASPARAGINE SYNTHETASE"/>
    <property type="match status" value="1"/>
</dbReference>
<evidence type="ECO:0000256" key="8">
    <source>
        <dbReference type="PIRSR" id="PIRSR001589-2"/>
    </source>
</evidence>
<name>W4M5H0_9BACT</name>
<dbReference type="InterPro" id="IPR014729">
    <property type="entry name" value="Rossmann-like_a/b/a_fold"/>
</dbReference>
<keyword evidence="11" id="KW-1185">Reference proteome</keyword>
<dbReference type="InterPro" id="IPR001962">
    <property type="entry name" value="Asn_synthase"/>
</dbReference>
<dbReference type="SUPFAM" id="SSF56235">
    <property type="entry name" value="N-terminal nucleophile aminohydrolases (Ntn hydrolases)"/>
    <property type="match status" value="1"/>
</dbReference>
<dbReference type="InterPro" id="IPR051786">
    <property type="entry name" value="ASN_synthetase/amidase"/>
</dbReference>
<dbReference type="HOGENOM" id="CLU_014658_3_3_7"/>
<dbReference type="GO" id="GO:0005524">
    <property type="term" value="F:ATP binding"/>
    <property type="evidence" value="ECO:0007669"/>
    <property type="project" value="UniProtKB-KW"/>
</dbReference>
<evidence type="ECO:0000313" key="10">
    <source>
        <dbReference type="EMBL" id="ETX05594.1"/>
    </source>
</evidence>
<evidence type="ECO:0000256" key="5">
    <source>
        <dbReference type="ARBA" id="ARBA00022840"/>
    </source>
</evidence>
<gene>
    <name evidence="10" type="ORF">ETSY2_22040</name>
</gene>
<dbReference type="PATRIC" id="fig|1429439.4.peg.3741"/>
<evidence type="ECO:0000256" key="2">
    <source>
        <dbReference type="ARBA" id="ARBA00005752"/>
    </source>
</evidence>
<dbReference type="InterPro" id="IPR006426">
    <property type="entry name" value="Asn_synth_AEB"/>
</dbReference>
<evidence type="ECO:0000256" key="4">
    <source>
        <dbReference type="ARBA" id="ARBA00022741"/>
    </source>
</evidence>
<comment type="catalytic activity">
    <reaction evidence="7">
        <text>L-aspartate + L-glutamine + ATP + H2O = L-asparagine + L-glutamate + AMP + diphosphate + H(+)</text>
        <dbReference type="Rhea" id="RHEA:12228"/>
        <dbReference type="ChEBI" id="CHEBI:15377"/>
        <dbReference type="ChEBI" id="CHEBI:15378"/>
        <dbReference type="ChEBI" id="CHEBI:29985"/>
        <dbReference type="ChEBI" id="CHEBI:29991"/>
        <dbReference type="ChEBI" id="CHEBI:30616"/>
        <dbReference type="ChEBI" id="CHEBI:33019"/>
        <dbReference type="ChEBI" id="CHEBI:58048"/>
        <dbReference type="ChEBI" id="CHEBI:58359"/>
        <dbReference type="ChEBI" id="CHEBI:456215"/>
        <dbReference type="EC" id="6.3.5.4"/>
    </reaction>
</comment>
<dbReference type="InterPro" id="IPR029055">
    <property type="entry name" value="Ntn_hydrolases_N"/>
</dbReference>
<dbReference type="InterPro" id="IPR033738">
    <property type="entry name" value="AsnB_N"/>
</dbReference>
<reference evidence="10 11" key="1">
    <citation type="journal article" date="2014" name="Nature">
        <title>An environmental bacterial taxon with a large and distinct metabolic repertoire.</title>
        <authorList>
            <person name="Wilson M.C."/>
            <person name="Mori T."/>
            <person name="Ruckert C."/>
            <person name="Uria A.R."/>
            <person name="Helf M.J."/>
            <person name="Takada K."/>
            <person name="Gernert C."/>
            <person name="Steffens U.A."/>
            <person name="Heycke N."/>
            <person name="Schmitt S."/>
            <person name="Rinke C."/>
            <person name="Helfrich E.J."/>
            <person name="Brachmann A.O."/>
            <person name="Gurgui C."/>
            <person name="Wakimoto T."/>
            <person name="Kracht M."/>
            <person name="Crusemann M."/>
            <person name="Hentschel U."/>
            <person name="Abe I."/>
            <person name="Matsunaga S."/>
            <person name="Kalinowski J."/>
            <person name="Takeyama H."/>
            <person name="Piel J."/>
        </authorList>
    </citation>
    <scope>NUCLEOTIDE SEQUENCE [LARGE SCALE GENOMIC DNA]</scope>
    <source>
        <strain evidence="11">TSY2</strain>
    </source>
</reference>
<dbReference type="AlphaFoldDB" id="W4M5H0"/>
<keyword evidence="4 8" id="KW-0547">Nucleotide-binding</keyword>
<evidence type="ECO:0000259" key="9">
    <source>
        <dbReference type="PROSITE" id="PS51278"/>
    </source>
</evidence>
<evidence type="ECO:0000256" key="6">
    <source>
        <dbReference type="ARBA" id="ARBA00022962"/>
    </source>
</evidence>
<dbReference type="PROSITE" id="PS51278">
    <property type="entry name" value="GATASE_TYPE_2"/>
    <property type="match status" value="1"/>
</dbReference>
<evidence type="ECO:0000256" key="1">
    <source>
        <dbReference type="ARBA" id="ARBA00005187"/>
    </source>
</evidence>
<dbReference type="Gene3D" id="3.40.50.620">
    <property type="entry name" value="HUPs"/>
    <property type="match status" value="1"/>
</dbReference>
<dbReference type="Proteomes" id="UP000019140">
    <property type="component" value="Unassembled WGS sequence"/>
</dbReference>
<keyword evidence="6" id="KW-0315">Glutamine amidotransferase</keyword>
<dbReference type="GO" id="GO:0006529">
    <property type="term" value="P:asparagine biosynthetic process"/>
    <property type="evidence" value="ECO:0007669"/>
    <property type="project" value="InterPro"/>
</dbReference>
<comment type="similarity">
    <text evidence="2">Belongs to the asparagine synthetase family.</text>
</comment>
<evidence type="ECO:0000256" key="7">
    <source>
        <dbReference type="ARBA" id="ARBA00048741"/>
    </source>
</evidence>
<dbReference type="Gene3D" id="3.60.20.10">
    <property type="entry name" value="Glutamine Phosphoribosylpyrophosphate, subunit 1, domain 1"/>
    <property type="match status" value="1"/>
</dbReference>
<dbReference type="EC" id="6.3.5.4" evidence="3"/>
<accession>W4M5H0</accession>